<feature type="compositionally biased region" description="Polar residues" evidence="1">
    <location>
        <begin position="445"/>
        <end position="457"/>
    </location>
</feature>
<evidence type="ECO:0000256" key="1">
    <source>
        <dbReference type="SAM" id="MobiDB-lite"/>
    </source>
</evidence>
<evidence type="ECO:0000313" key="3">
    <source>
        <dbReference type="Proteomes" id="UP001465976"/>
    </source>
</evidence>
<keyword evidence="3" id="KW-1185">Reference proteome</keyword>
<feature type="region of interest" description="Disordered" evidence="1">
    <location>
        <begin position="57"/>
        <end position="125"/>
    </location>
</feature>
<sequence>MPNHPVFTGQHPDFLAQKGPEYAKAREDGTHKDVVASVQRQFFLRWPIGSEEVNLTEDQLKSIDNDAPLPERPHPKERKDDFKTDKEYKDAEKAWQQYNKDVSMRKREHAPAMNEGDKHPFTPLLDQLSYGKKHAQKGKPRKQAVEEAWAEDNKSYFNAIREKHKKEEASKPSGLPAPAIQNSVLRKEFGKLSEEEQKEWEDRTQKKHAEALKEWTERKKKQNEKPSEKPEDLQACIDRLNEFCMPILDGIAERTGWCCSLLLGGPEPRDGGRLNMVALHAGKPTSGPVKMQFGRSEVQAWRSGIFLAFSRHLKKVYTMEECRARALPSDYKPDEGIQADGEEVLRWREPDIDVQAQPSEANEKEKEGQSKEGNVEVEKSKSKSDRPVKGGSNASKTPGSGKGKAKGSSRKKCQDGKSSEAVDEEPVGDEDEDNEDDNEDKNDVSNIVVTRSSPPCT</sequence>
<feature type="compositionally biased region" description="Acidic residues" evidence="1">
    <location>
        <begin position="421"/>
        <end position="440"/>
    </location>
</feature>
<feature type="compositionally biased region" description="Basic and acidic residues" evidence="1">
    <location>
        <begin position="58"/>
        <end position="93"/>
    </location>
</feature>
<comment type="caution">
    <text evidence="2">The sequence shown here is derived from an EMBL/GenBank/DDBJ whole genome shotgun (WGS) entry which is preliminary data.</text>
</comment>
<feature type="compositionally biased region" description="Basic and acidic residues" evidence="1">
    <location>
        <begin position="361"/>
        <end position="388"/>
    </location>
</feature>
<dbReference type="EMBL" id="JBAHYK010000859">
    <property type="protein sequence ID" value="KAL0570881.1"/>
    <property type="molecule type" value="Genomic_DNA"/>
</dbReference>
<name>A0ABR3F735_9AGAR</name>
<reference evidence="2 3" key="1">
    <citation type="submission" date="2024-02" db="EMBL/GenBank/DDBJ databases">
        <title>A draft genome for the cacao thread blight pathogen Marasmius crinis-equi.</title>
        <authorList>
            <person name="Cohen S.P."/>
            <person name="Baruah I.K."/>
            <person name="Amoako-Attah I."/>
            <person name="Bukari Y."/>
            <person name="Meinhardt L.W."/>
            <person name="Bailey B.A."/>
        </authorList>
    </citation>
    <scope>NUCLEOTIDE SEQUENCE [LARGE SCALE GENOMIC DNA]</scope>
    <source>
        <strain evidence="2 3">GH-76</strain>
    </source>
</reference>
<dbReference type="Proteomes" id="UP001465976">
    <property type="component" value="Unassembled WGS sequence"/>
</dbReference>
<feature type="region of interest" description="Disordered" evidence="1">
    <location>
        <begin position="1"/>
        <end position="20"/>
    </location>
</feature>
<feature type="region of interest" description="Disordered" evidence="1">
    <location>
        <begin position="342"/>
        <end position="457"/>
    </location>
</feature>
<accession>A0ABR3F735</accession>
<evidence type="ECO:0000313" key="2">
    <source>
        <dbReference type="EMBL" id="KAL0570881.1"/>
    </source>
</evidence>
<proteinExistence type="predicted"/>
<gene>
    <name evidence="2" type="primary">RBT1_22</name>
    <name evidence="2" type="ORF">V5O48_011076</name>
</gene>
<organism evidence="2 3">
    <name type="scientific">Marasmius crinis-equi</name>
    <dbReference type="NCBI Taxonomy" id="585013"/>
    <lineage>
        <taxon>Eukaryota</taxon>
        <taxon>Fungi</taxon>
        <taxon>Dikarya</taxon>
        <taxon>Basidiomycota</taxon>
        <taxon>Agaricomycotina</taxon>
        <taxon>Agaricomycetes</taxon>
        <taxon>Agaricomycetidae</taxon>
        <taxon>Agaricales</taxon>
        <taxon>Marasmiineae</taxon>
        <taxon>Marasmiaceae</taxon>
        <taxon>Marasmius</taxon>
    </lineage>
</organism>
<protein>
    <submittedName>
        <fullName evidence="2">SERTA domain-containing protein 3</fullName>
    </submittedName>
</protein>